<dbReference type="RefSeq" id="WP_377960143.1">
    <property type="nucleotide sequence ID" value="NZ_JBHZOL010000001.1"/>
</dbReference>
<accession>A0ABW6I921</accession>
<evidence type="ECO:0000313" key="2">
    <source>
        <dbReference type="EMBL" id="MFE4104656.1"/>
    </source>
</evidence>
<sequence>MIEAHKVGRIPLMLLLLRLSIFLVMLVWTLDKFVQPDHASQVFASFYGIQELGTNWVYGIGVIQLLIVLGFVLGWQKQWTYGAVLIMHGLSTLVSLPRYFDPFTPPNILFFAAWPMLAACFGLFYLRHHDTLGTLGR</sequence>
<feature type="transmembrane region" description="Helical" evidence="1">
    <location>
        <begin position="56"/>
        <end position="75"/>
    </location>
</feature>
<evidence type="ECO:0000313" key="3">
    <source>
        <dbReference type="Proteomes" id="UP001600165"/>
    </source>
</evidence>
<feature type="transmembrane region" description="Helical" evidence="1">
    <location>
        <begin position="106"/>
        <end position="126"/>
    </location>
</feature>
<proteinExistence type="predicted"/>
<evidence type="ECO:0000256" key="1">
    <source>
        <dbReference type="SAM" id="Phobius"/>
    </source>
</evidence>
<dbReference type="Proteomes" id="UP001600165">
    <property type="component" value="Unassembled WGS sequence"/>
</dbReference>
<organism evidence="2 3">
    <name type="scientific">Almyronema epifaneia S1</name>
    <dbReference type="NCBI Taxonomy" id="2991925"/>
    <lineage>
        <taxon>Bacteria</taxon>
        <taxon>Bacillati</taxon>
        <taxon>Cyanobacteriota</taxon>
        <taxon>Cyanophyceae</taxon>
        <taxon>Nodosilineales</taxon>
        <taxon>Nodosilineaceae</taxon>
        <taxon>Almyronema</taxon>
        <taxon>Almyronema epifaneia</taxon>
    </lineage>
</organism>
<protein>
    <recommendedName>
        <fullName evidence="4">DoxX protein</fullName>
    </recommendedName>
</protein>
<keyword evidence="1" id="KW-0812">Transmembrane</keyword>
<reference evidence="2 3" key="1">
    <citation type="submission" date="2024-10" db="EMBL/GenBank/DDBJ databases">
        <authorList>
            <person name="Ratan Roy A."/>
            <person name="Morales Sandoval P.H."/>
            <person name="De Los Santos Villalobos S."/>
            <person name="Chakraborty S."/>
            <person name="Mukherjee J."/>
        </authorList>
    </citation>
    <scope>NUCLEOTIDE SEQUENCE [LARGE SCALE GENOMIC DNA]</scope>
    <source>
        <strain evidence="2 3">S1</strain>
    </source>
</reference>
<feature type="transmembrane region" description="Helical" evidence="1">
    <location>
        <begin position="82"/>
        <end position="100"/>
    </location>
</feature>
<gene>
    <name evidence="2" type="ORF">ACFVKH_00105</name>
</gene>
<feature type="transmembrane region" description="Helical" evidence="1">
    <location>
        <begin position="12"/>
        <end position="30"/>
    </location>
</feature>
<keyword evidence="1" id="KW-1133">Transmembrane helix</keyword>
<keyword evidence="3" id="KW-1185">Reference proteome</keyword>
<evidence type="ECO:0008006" key="4">
    <source>
        <dbReference type="Google" id="ProtNLM"/>
    </source>
</evidence>
<comment type="caution">
    <text evidence="2">The sequence shown here is derived from an EMBL/GenBank/DDBJ whole genome shotgun (WGS) entry which is preliminary data.</text>
</comment>
<keyword evidence="1" id="KW-0472">Membrane</keyword>
<dbReference type="EMBL" id="JBHZOL010000001">
    <property type="protein sequence ID" value="MFE4104656.1"/>
    <property type="molecule type" value="Genomic_DNA"/>
</dbReference>
<name>A0ABW6I921_9CYAN</name>